<name>A0AAD6DND4_9EURO</name>
<gene>
    <name evidence="1" type="ORF">N7537_012287</name>
</gene>
<evidence type="ECO:0000313" key="2">
    <source>
        <dbReference type="Proteomes" id="UP001213799"/>
    </source>
</evidence>
<keyword evidence="2" id="KW-1185">Reference proteome</keyword>
<feature type="non-terminal residue" evidence="1">
    <location>
        <position position="122"/>
    </location>
</feature>
<proteinExistence type="predicted"/>
<reference evidence="1" key="2">
    <citation type="submission" date="2023-01" db="EMBL/GenBank/DDBJ databases">
        <authorList>
            <person name="Petersen C."/>
        </authorList>
    </citation>
    <scope>NUCLEOTIDE SEQUENCE</scope>
    <source>
        <strain evidence="1">IBT 12815</strain>
    </source>
</reference>
<dbReference type="Proteomes" id="UP001213799">
    <property type="component" value="Unassembled WGS sequence"/>
</dbReference>
<dbReference type="AlphaFoldDB" id="A0AAD6DND4"/>
<sequence length="122" mass="13909">DSYPKCGQEWNEDDSSDLVNHFGKSLEKVGLLDKGQMAEVLERAKWAGFTRWHMLTALDGSCFSSTYRTDCYISFGVTVKFEVSTLSLGTHRCWQLTYQEHDAAMNPFTLDRKYLSAISHSI</sequence>
<dbReference type="EMBL" id="JAQJAE010000006">
    <property type="protein sequence ID" value="KAJ5589609.1"/>
    <property type="molecule type" value="Genomic_DNA"/>
</dbReference>
<comment type="caution">
    <text evidence="1">The sequence shown here is derived from an EMBL/GenBank/DDBJ whole genome shotgun (WGS) entry which is preliminary data.</text>
</comment>
<protein>
    <submittedName>
        <fullName evidence="1">Uncharacterized protein</fullName>
    </submittedName>
</protein>
<dbReference type="GeneID" id="81593583"/>
<evidence type="ECO:0000313" key="1">
    <source>
        <dbReference type="EMBL" id="KAJ5589609.1"/>
    </source>
</evidence>
<reference evidence="1" key="1">
    <citation type="journal article" date="2023" name="IMA Fungus">
        <title>Comparative genomic study of the Penicillium genus elucidates a diverse pangenome and 15 lateral gene transfer events.</title>
        <authorList>
            <person name="Petersen C."/>
            <person name="Sorensen T."/>
            <person name="Nielsen M.R."/>
            <person name="Sondergaard T.E."/>
            <person name="Sorensen J.L."/>
            <person name="Fitzpatrick D.A."/>
            <person name="Frisvad J.C."/>
            <person name="Nielsen K.L."/>
        </authorList>
    </citation>
    <scope>NUCLEOTIDE SEQUENCE</scope>
    <source>
        <strain evidence="1">IBT 12815</strain>
    </source>
</reference>
<accession>A0AAD6DND4</accession>
<dbReference type="RefSeq" id="XP_056748628.1">
    <property type="nucleotide sequence ID" value="XM_056903341.1"/>
</dbReference>
<organism evidence="1 2">
    <name type="scientific">Penicillium hordei</name>
    <dbReference type="NCBI Taxonomy" id="40994"/>
    <lineage>
        <taxon>Eukaryota</taxon>
        <taxon>Fungi</taxon>
        <taxon>Dikarya</taxon>
        <taxon>Ascomycota</taxon>
        <taxon>Pezizomycotina</taxon>
        <taxon>Eurotiomycetes</taxon>
        <taxon>Eurotiomycetidae</taxon>
        <taxon>Eurotiales</taxon>
        <taxon>Aspergillaceae</taxon>
        <taxon>Penicillium</taxon>
    </lineage>
</organism>